<dbReference type="NCBIfam" id="TIGR00243">
    <property type="entry name" value="Dxr"/>
    <property type="match status" value="1"/>
</dbReference>
<keyword evidence="4 9" id="KW-0521">NADP</keyword>
<organism evidence="13 14">
    <name type="scientific">Moryella indoligenes</name>
    <dbReference type="NCBI Taxonomy" id="371674"/>
    <lineage>
        <taxon>Bacteria</taxon>
        <taxon>Bacillati</taxon>
        <taxon>Bacillota</taxon>
        <taxon>Clostridia</taxon>
        <taxon>Lachnospirales</taxon>
        <taxon>Lachnospiraceae</taxon>
        <taxon>Moryella</taxon>
    </lineage>
</organism>
<name>A0AAE3VAT5_9FIRM</name>
<evidence type="ECO:0000256" key="8">
    <source>
        <dbReference type="ARBA" id="ARBA00048543"/>
    </source>
</evidence>
<feature type="binding site" evidence="9">
    <location>
        <position position="11"/>
    </location>
    <ligand>
        <name>NADPH</name>
        <dbReference type="ChEBI" id="CHEBI:57783"/>
    </ligand>
</feature>
<evidence type="ECO:0000256" key="5">
    <source>
        <dbReference type="ARBA" id="ARBA00023002"/>
    </source>
</evidence>
<comment type="similarity">
    <text evidence="2 9">Belongs to the DXR family.</text>
</comment>
<feature type="binding site" evidence="9">
    <location>
        <position position="123"/>
    </location>
    <ligand>
        <name>1-deoxy-D-xylulose 5-phosphate</name>
        <dbReference type="ChEBI" id="CHEBI:57792"/>
    </ligand>
</feature>
<evidence type="ECO:0000259" key="10">
    <source>
        <dbReference type="Pfam" id="PF02670"/>
    </source>
</evidence>
<feature type="binding site" evidence="9">
    <location>
        <position position="150"/>
    </location>
    <ligand>
        <name>Mn(2+)</name>
        <dbReference type="ChEBI" id="CHEBI:29035"/>
    </ligand>
</feature>
<feature type="domain" description="DXP reductoisomerase C-terminal" evidence="12">
    <location>
        <begin position="259"/>
        <end position="377"/>
    </location>
</feature>
<dbReference type="InterPro" id="IPR036291">
    <property type="entry name" value="NAD(P)-bd_dom_sf"/>
</dbReference>
<dbReference type="NCBIfam" id="NF009114">
    <property type="entry name" value="PRK12464.1"/>
    <property type="match status" value="1"/>
</dbReference>
<keyword evidence="3 9" id="KW-0479">Metal-binding</keyword>
<proteinExistence type="inferred from homology"/>
<evidence type="ECO:0000256" key="7">
    <source>
        <dbReference type="ARBA" id="ARBA00023229"/>
    </source>
</evidence>
<comment type="catalytic activity">
    <reaction evidence="8">
        <text>2-C-methyl-D-erythritol 4-phosphate + NADP(+) = 1-deoxy-D-xylulose 5-phosphate + NADPH + H(+)</text>
        <dbReference type="Rhea" id="RHEA:13717"/>
        <dbReference type="ChEBI" id="CHEBI:15378"/>
        <dbReference type="ChEBI" id="CHEBI:57783"/>
        <dbReference type="ChEBI" id="CHEBI:57792"/>
        <dbReference type="ChEBI" id="CHEBI:58262"/>
        <dbReference type="ChEBI" id="CHEBI:58349"/>
        <dbReference type="EC" id="1.1.1.267"/>
    </reaction>
    <physiologicalReaction direction="right-to-left" evidence="8">
        <dbReference type="Rhea" id="RHEA:13719"/>
    </physiologicalReaction>
</comment>
<dbReference type="InterPro" id="IPR026877">
    <property type="entry name" value="DXPR_C"/>
</dbReference>
<dbReference type="AlphaFoldDB" id="A0AAE3VAT5"/>
<dbReference type="Pfam" id="PF13288">
    <property type="entry name" value="DXPR_C"/>
    <property type="match status" value="1"/>
</dbReference>
<dbReference type="InterPro" id="IPR036169">
    <property type="entry name" value="DXPR_C_sf"/>
</dbReference>
<dbReference type="EC" id="1.1.1.267" evidence="9"/>
<dbReference type="Pfam" id="PF08436">
    <property type="entry name" value="DXP_redisom_C"/>
    <property type="match status" value="1"/>
</dbReference>
<feature type="binding site" evidence="9">
    <location>
        <position position="10"/>
    </location>
    <ligand>
        <name>NADPH</name>
        <dbReference type="ChEBI" id="CHEBI:57783"/>
    </ligand>
</feature>
<feature type="binding site" evidence="9">
    <location>
        <position position="203"/>
    </location>
    <ligand>
        <name>NADPH</name>
        <dbReference type="ChEBI" id="CHEBI:57783"/>
    </ligand>
</feature>
<dbReference type="RefSeq" id="WP_307254809.1">
    <property type="nucleotide sequence ID" value="NZ_JAUSTO010000009.1"/>
</dbReference>
<evidence type="ECO:0000256" key="3">
    <source>
        <dbReference type="ARBA" id="ARBA00022723"/>
    </source>
</evidence>
<feature type="binding site" evidence="9">
    <location>
        <position position="148"/>
    </location>
    <ligand>
        <name>Mn(2+)</name>
        <dbReference type="ChEBI" id="CHEBI:29035"/>
    </ligand>
</feature>
<dbReference type="HAMAP" id="MF_00183">
    <property type="entry name" value="DXP_reductoisom"/>
    <property type="match status" value="1"/>
</dbReference>
<feature type="binding site" evidence="9">
    <location>
        <position position="219"/>
    </location>
    <ligand>
        <name>Mn(2+)</name>
        <dbReference type="ChEBI" id="CHEBI:29035"/>
    </ligand>
</feature>
<feature type="binding site" evidence="9">
    <location>
        <position position="219"/>
    </location>
    <ligand>
        <name>1-deoxy-D-xylulose 5-phosphate</name>
        <dbReference type="ChEBI" id="CHEBI:57792"/>
    </ligand>
</feature>
<keyword evidence="9" id="KW-0460">Magnesium</keyword>
<comment type="pathway">
    <text evidence="1 9">Isoprenoid biosynthesis; isopentenyl diphosphate biosynthesis via DXP pathway; isopentenyl diphosphate from 1-deoxy-D-xylulose 5-phosphate: step 1/6.</text>
</comment>
<evidence type="ECO:0000313" key="13">
    <source>
        <dbReference type="EMBL" id="MDQ0152886.1"/>
    </source>
</evidence>
<dbReference type="PANTHER" id="PTHR30525">
    <property type="entry name" value="1-DEOXY-D-XYLULOSE 5-PHOSPHATE REDUCTOISOMERASE"/>
    <property type="match status" value="1"/>
</dbReference>
<dbReference type="InterPro" id="IPR013512">
    <property type="entry name" value="DXP_reductoisomerase_N"/>
</dbReference>
<dbReference type="GO" id="GO:0051484">
    <property type="term" value="P:isopentenyl diphosphate biosynthetic process, methylerythritol 4-phosphate pathway involved in terpenoid biosynthetic process"/>
    <property type="evidence" value="ECO:0007669"/>
    <property type="project" value="UniProtKB-ARBA"/>
</dbReference>
<feature type="binding site" evidence="9">
    <location>
        <position position="210"/>
    </location>
    <ligand>
        <name>1-deoxy-D-xylulose 5-phosphate</name>
        <dbReference type="ChEBI" id="CHEBI:57792"/>
    </ligand>
</feature>
<feature type="domain" description="1-deoxy-D-xylulose 5-phosphate reductoisomerase C-terminal" evidence="11">
    <location>
        <begin position="144"/>
        <end position="227"/>
    </location>
</feature>
<evidence type="ECO:0000259" key="12">
    <source>
        <dbReference type="Pfam" id="PF13288"/>
    </source>
</evidence>
<dbReference type="Proteomes" id="UP001241537">
    <property type="component" value="Unassembled WGS sequence"/>
</dbReference>
<feature type="binding site" evidence="9">
    <location>
        <position position="197"/>
    </location>
    <ligand>
        <name>1-deoxy-D-xylulose 5-phosphate</name>
        <dbReference type="ChEBI" id="CHEBI:57792"/>
    </ligand>
</feature>
<accession>A0AAE3VAT5</accession>
<dbReference type="GO" id="GO:0030604">
    <property type="term" value="F:1-deoxy-D-xylulose-5-phosphate reductoisomerase activity"/>
    <property type="evidence" value="ECO:0007669"/>
    <property type="project" value="UniProtKB-UniRule"/>
</dbReference>
<feature type="domain" description="1-deoxy-D-xylulose 5-phosphate reductoisomerase N-terminal" evidence="10">
    <location>
        <begin position="4"/>
        <end position="130"/>
    </location>
</feature>
<comment type="caution">
    <text evidence="9">Lacks conserved residue(s) required for the propagation of feature annotation.</text>
</comment>
<comment type="caution">
    <text evidence="13">The sequence shown here is derived from an EMBL/GenBank/DDBJ whole genome shotgun (WGS) entry which is preliminary data.</text>
</comment>
<dbReference type="GO" id="GO:0030145">
    <property type="term" value="F:manganese ion binding"/>
    <property type="evidence" value="ECO:0007669"/>
    <property type="project" value="TreeGrafter"/>
</dbReference>
<feature type="binding site" evidence="9">
    <location>
        <position position="13"/>
    </location>
    <ligand>
        <name>NADPH</name>
        <dbReference type="ChEBI" id="CHEBI:57783"/>
    </ligand>
</feature>
<evidence type="ECO:0000256" key="2">
    <source>
        <dbReference type="ARBA" id="ARBA00006825"/>
    </source>
</evidence>
<keyword evidence="14" id="KW-1185">Reference proteome</keyword>
<feature type="binding site" evidence="9">
    <location>
        <position position="124"/>
    </location>
    <ligand>
        <name>NADPH</name>
        <dbReference type="ChEBI" id="CHEBI:57783"/>
    </ligand>
</feature>
<comment type="function">
    <text evidence="9">Catalyzes the NADPH-dependent rearrangement and reduction of 1-deoxy-D-xylulose-5-phosphate (DXP) to 2-C-methyl-D-erythritol 4-phosphate (MEP).</text>
</comment>
<evidence type="ECO:0000256" key="9">
    <source>
        <dbReference type="HAMAP-Rule" id="MF_00183"/>
    </source>
</evidence>
<feature type="binding site" evidence="9">
    <location>
        <position position="122"/>
    </location>
    <ligand>
        <name>NADPH</name>
        <dbReference type="ChEBI" id="CHEBI:57783"/>
    </ligand>
</feature>
<dbReference type="SUPFAM" id="SSF55347">
    <property type="entry name" value="Glyceraldehyde-3-phosphate dehydrogenase-like, C-terminal domain"/>
    <property type="match status" value="1"/>
</dbReference>
<feature type="binding site" evidence="9">
    <location>
        <position position="174"/>
    </location>
    <ligand>
        <name>1-deoxy-D-xylulose 5-phosphate</name>
        <dbReference type="ChEBI" id="CHEBI:57792"/>
    </ligand>
</feature>
<keyword evidence="7 9" id="KW-0414">Isoprene biosynthesis</keyword>
<dbReference type="Gene3D" id="1.10.1740.10">
    <property type="match status" value="1"/>
</dbReference>
<evidence type="ECO:0000256" key="1">
    <source>
        <dbReference type="ARBA" id="ARBA00005094"/>
    </source>
</evidence>
<dbReference type="PIRSF" id="PIRSF006205">
    <property type="entry name" value="Dxp_reductismrs"/>
    <property type="match status" value="1"/>
</dbReference>
<dbReference type="SUPFAM" id="SSF51735">
    <property type="entry name" value="NAD(P)-binding Rossmann-fold domains"/>
    <property type="match status" value="1"/>
</dbReference>
<dbReference type="InterPro" id="IPR013644">
    <property type="entry name" value="DXP_reductoisomerase_C"/>
</dbReference>
<dbReference type="PANTHER" id="PTHR30525:SF0">
    <property type="entry name" value="1-DEOXY-D-XYLULOSE 5-PHOSPHATE REDUCTOISOMERASE, CHLOROPLASTIC"/>
    <property type="match status" value="1"/>
</dbReference>
<sequence>MRKISILGSTGSIGTQTLEIIRARKRSIQVTALAARSNIELLEQQIREFRPRLAAVWDEKRAAELAHRVADTKTEVLAGREGILAVSAAEEADTLVTGIVGMIGIEPTIAAIRAGKNIALANKETLVCAGHIIMPLAKSCGVKILPVDSEHSAIFQCLRGNSGNRIEKILLTASGGPFRRLSEEQLKKVTLEDALKHPNWSMGPKVTIDSSTMVNKGLEVMEAHWLFDVDIDRIQVVIQPQSIIHSAVEYADGAVIAQLGTADMKLPIQYALFYPRRLPVTGGSRLDFAALCGIELAAPDMKKFPGLALAFHAGRTGGSLPTVFNAANEVAVAAFLKKKISYPDIAKLIHSAMEEHEKAGVLPQPTVRDILAIQADTERQLTQRFAL</sequence>
<gene>
    <name evidence="9" type="primary">dxr</name>
    <name evidence="13" type="ORF">J2S20_001587</name>
</gene>
<comment type="cofactor">
    <cofactor evidence="9">
        <name>Mg(2+)</name>
        <dbReference type="ChEBI" id="CHEBI:18420"/>
    </cofactor>
    <cofactor evidence="9">
        <name>Mn(2+)</name>
        <dbReference type="ChEBI" id="CHEBI:29035"/>
    </cofactor>
</comment>
<evidence type="ECO:0000313" key="14">
    <source>
        <dbReference type="Proteomes" id="UP001241537"/>
    </source>
</evidence>
<protein>
    <recommendedName>
        <fullName evidence="9">1-deoxy-D-xylulose 5-phosphate reductoisomerase</fullName>
        <shortName evidence="9">DXP reductoisomerase</shortName>
        <ecNumber evidence="9">1.1.1.267</ecNumber>
    </recommendedName>
    <alternativeName>
        <fullName evidence="9">1-deoxyxylulose-5-phosphate reductoisomerase</fullName>
    </alternativeName>
    <alternativeName>
        <fullName evidence="9">2-C-methyl-D-erythritol 4-phosphate synthase</fullName>
    </alternativeName>
</protein>
<dbReference type="Pfam" id="PF02670">
    <property type="entry name" value="DXP_reductoisom"/>
    <property type="match status" value="1"/>
</dbReference>
<feature type="binding site" evidence="9">
    <location>
        <position position="215"/>
    </location>
    <ligand>
        <name>1-deoxy-D-xylulose 5-phosphate</name>
        <dbReference type="ChEBI" id="CHEBI:57792"/>
    </ligand>
</feature>
<evidence type="ECO:0000256" key="6">
    <source>
        <dbReference type="ARBA" id="ARBA00023211"/>
    </source>
</evidence>
<feature type="binding site" evidence="9">
    <location>
        <position position="149"/>
    </location>
    <ligand>
        <name>1-deoxy-D-xylulose 5-phosphate</name>
        <dbReference type="ChEBI" id="CHEBI:57792"/>
    </ligand>
</feature>
<dbReference type="EMBL" id="JAUSTO010000009">
    <property type="protein sequence ID" value="MDQ0152886.1"/>
    <property type="molecule type" value="Genomic_DNA"/>
</dbReference>
<dbReference type="FunFam" id="3.40.50.720:FF:000045">
    <property type="entry name" value="1-deoxy-D-xylulose 5-phosphate reductoisomerase"/>
    <property type="match status" value="1"/>
</dbReference>
<keyword evidence="6 9" id="KW-0464">Manganese</keyword>
<feature type="binding site" evidence="9">
    <location>
        <position position="38"/>
    </location>
    <ligand>
        <name>NADPH</name>
        <dbReference type="ChEBI" id="CHEBI:57783"/>
    </ligand>
</feature>
<feature type="binding site" evidence="9">
    <location>
        <position position="216"/>
    </location>
    <ligand>
        <name>1-deoxy-D-xylulose 5-phosphate</name>
        <dbReference type="ChEBI" id="CHEBI:57792"/>
    </ligand>
</feature>
<reference evidence="13" key="1">
    <citation type="submission" date="2023-07" db="EMBL/GenBank/DDBJ databases">
        <title>Genomic Encyclopedia of Type Strains, Phase IV (KMG-IV): sequencing the most valuable type-strain genomes for metagenomic binning, comparative biology and taxonomic classification.</title>
        <authorList>
            <person name="Goeker M."/>
        </authorList>
    </citation>
    <scope>NUCLEOTIDE SEQUENCE</scope>
    <source>
        <strain evidence="13">DSM 19659</strain>
    </source>
</reference>
<feature type="binding site" evidence="9">
    <location>
        <position position="150"/>
    </location>
    <ligand>
        <name>1-deoxy-D-xylulose 5-phosphate</name>
        <dbReference type="ChEBI" id="CHEBI:57792"/>
    </ligand>
</feature>
<evidence type="ECO:0000256" key="4">
    <source>
        <dbReference type="ARBA" id="ARBA00022857"/>
    </source>
</evidence>
<evidence type="ECO:0000259" key="11">
    <source>
        <dbReference type="Pfam" id="PF08436"/>
    </source>
</evidence>
<dbReference type="SUPFAM" id="SSF69055">
    <property type="entry name" value="1-deoxy-D-xylulose-5-phosphate reductoisomerase, C-terminal domain"/>
    <property type="match status" value="1"/>
</dbReference>
<dbReference type="GO" id="GO:0070402">
    <property type="term" value="F:NADPH binding"/>
    <property type="evidence" value="ECO:0007669"/>
    <property type="project" value="InterPro"/>
</dbReference>
<keyword evidence="5 9" id="KW-0560">Oxidoreductase</keyword>
<dbReference type="InterPro" id="IPR003821">
    <property type="entry name" value="DXP_reductoisomerase"/>
</dbReference>
<dbReference type="Gene3D" id="3.40.50.720">
    <property type="entry name" value="NAD(P)-binding Rossmann-like Domain"/>
    <property type="match status" value="1"/>
</dbReference>
<feature type="binding site" evidence="9">
    <location>
        <position position="12"/>
    </location>
    <ligand>
        <name>NADPH</name>
        <dbReference type="ChEBI" id="CHEBI:57783"/>
    </ligand>
</feature>